<dbReference type="SUPFAM" id="SSF54001">
    <property type="entry name" value="Cysteine proteinases"/>
    <property type="match status" value="1"/>
</dbReference>
<evidence type="ECO:0000313" key="3">
    <source>
        <dbReference type="Proteomes" id="UP000596827"/>
    </source>
</evidence>
<protein>
    <submittedName>
        <fullName evidence="2">Transglutaminase domain-containing protein</fullName>
    </submittedName>
</protein>
<name>A0A923S694_9BURK</name>
<proteinExistence type="predicted"/>
<keyword evidence="3" id="KW-1185">Reference proteome</keyword>
<dbReference type="Pfam" id="PF01841">
    <property type="entry name" value="Transglut_core"/>
    <property type="match status" value="1"/>
</dbReference>
<organism evidence="2 3">
    <name type="scientific">Ramlibacter albus</name>
    <dbReference type="NCBI Taxonomy" id="2079448"/>
    <lineage>
        <taxon>Bacteria</taxon>
        <taxon>Pseudomonadati</taxon>
        <taxon>Pseudomonadota</taxon>
        <taxon>Betaproteobacteria</taxon>
        <taxon>Burkholderiales</taxon>
        <taxon>Comamonadaceae</taxon>
        <taxon>Ramlibacter</taxon>
    </lineage>
</organism>
<accession>A0A923S694</accession>
<comment type="caution">
    <text evidence="2">The sequence shown here is derived from an EMBL/GenBank/DDBJ whole genome shotgun (WGS) entry which is preliminary data.</text>
</comment>
<evidence type="ECO:0000259" key="1">
    <source>
        <dbReference type="Pfam" id="PF01841"/>
    </source>
</evidence>
<dbReference type="Gene3D" id="3.10.620.30">
    <property type="match status" value="1"/>
</dbReference>
<dbReference type="Proteomes" id="UP000596827">
    <property type="component" value="Unassembled WGS sequence"/>
</dbReference>
<evidence type="ECO:0000313" key="2">
    <source>
        <dbReference type="EMBL" id="MBC5765922.1"/>
    </source>
</evidence>
<dbReference type="EMBL" id="JACORU010000005">
    <property type="protein sequence ID" value="MBC5765922.1"/>
    <property type="molecule type" value="Genomic_DNA"/>
</dbReference>
<feature type="domain" description="Transglutaminase-like" evidence="1">
    <location>
        <begin position="36"/>
        <end position="140"/>
    </location>
</feature>
<dbReference type="InterPro" id="IPR002931">
    <property type="entry name" value="Transglutaminase-like"/>
</dbReference>
<reference evidence="2" key="1">
    <citation type="submission" date="2020-08" db="EMBL/GenBank/DDBJ databases">
        <title>Ramlibacter sp. GTP1 16S ribosomal RNA gene genome sequencing and assembly.</title>
        <authorList>
            <person name="Kang M."/>
        </authorList>
    </citation>
    <scope>NUCLEOTIDE SEQUENCE</scope>
    <source>
        <strain evidence="2">GTP1</strain>
    </source>
</reference>
<sequence length="253" mass="28385">MSAVPAHGKAFEEDPRLWLVSTPLLDLDDPKLRLKARSLTQLCKTEREKALAIFGFVKRIPFSKPMKMRLRTAREVIDAGCGDADDKGTVFVALLRAAGIPARLRYAELRVDMLRGLVPNMTRASRPVAEIWLGRWVRTDTYIFDAVFMAAARQRLKDAGWQCGYGIHVAGASLWNGVDDAYLGGESTEEDPMVLRDLGVYHDPEDLVSSPEWRAEFPRVVRALHWNVVAPAMERVIRELRAEGSRGAVMRPS</sequence>
<dbReference type="RefSeq" id="WP_187082387.1">
    <property type="nucleotide sequence ID" value="NZ_JACORU010000005.1"/>
</dbReference>
<dbReference type="InterPro" id="IPR038765">
    <property type="entry name" value="Papain-like_cys_pep_sf"/>
</dbReference>
<dbReference type="AlphaFoldDB" id="A0A923S694"/>
<gene>
    <name evidence="2" type="ORF">H8R02_15745</name>
</gene>